<dbReference type="CDD" id="cd00200">
    <property type="entry name" value="WD40"/>
    <property type="match status" value="2"/>
</dbReference>
<dbReference type="PROSITE" id="PS00678">
    <property type="entry name" value="WD_REPEATS_1"/>
    <property type="match status" value="8"/>
</dbReference>
<dbReference type="AlphaFoldDB" id="A0A3N1HHI6"/>
<evidence type="ECO:0000256" key="2">
    <source>
        <dbReference type="ARBA" id="ARBA00022737"/>
    </source>
</evidence>
<feature type="repeat" description="WD" evidence="3">
    <location>
        <begin position="943"/>
        <end position="984"/>
    </location>
</feature>
<dbReference type="Pfam" id="PF00400">
    <property type="entry name" value="WD40"/>
    <property type="match status" value="14"/>
</dbReference>
<proteinExistence type="predicted"/>
<evidence type="ECO:0000259" key="4">
    <source>
        <dbReference type="Pfam" id="PF20703"/>
    </source>
</evidence>
<dbReference type="SUPFAM" id="SSF52540">
    <property type="entry name" value="P-loop containing nucleoside triphosphate hydrolases"/>
    <property type="match status" value="1"/>
</dbReference>
<feature type="domain" description="Novel STAND NTPase 1" evidence="4">
    <location>
        <begin position="144"/>
        <end position="405"/>
    </location>
</feature>
<dbReference type="SMART" id="SM00320">
    <property type="entry name" value="WD40"/>
    <property type="match status" value="14"/>
</dbReference>
<organism evidence="5 6">
    <name type="scientific">Saccharothrix texasensis</name>
    <dbReference type="NCBI Taxonomy" id="103734"/>
    <lineage>
        <taxon>Bacteria</taxon>
        <taxon>Bacillati</taxon>
        <taxon>Actinomycetota</taxon>
        <taxon>Actinomycetes</taxon>
        <taxon>Pseudonocardiales</taxon>
        <taxon>Pseudonocardiaceae</taxon>
        <taxon>Saccharothrix</taxon>
    </lineage>
</organism>
<accession>A0A3N1HHI6</accession>
<evidence type="ECO:0000256" key="1">
    <source>
        <dbReference type="ARBA" id="ARBA00022574"/>
    </source>
</evidence>
<feature type="repeat" description="WD" evidence="3">
    <location>
        <begin position="723"/>
        <end position="756"/>
    </location>
</feature>
<comment type="caution">
    <text evidence="5">The sequence shown here is derived from an EMBL/GenBank/DDBJ whole genome shotgun (WGS) entry which is preliminary data.</text>
</comment>
<name>A0A3N1HHI6_9PSEU</name>
<dbReference type="Gene3D" id="2.130.10.10">
    <property type="entry name" value="YVTN repeat-like/Quinoprotein amine dehydrogenase"/>
    <property type="match status" value="5"/>
</dbReference>
<feature type="repeat" description="WD" evidence="3">
    <location>
        <begin position="815"/>
        <end position="848"/>
    </location>
</feature>
<feature type="repeat" description="WD" evidence="3">
    <location>
        <begin position="1080"/>
        <end position="1121"/>
    </location>
</feature>
<dbReference type="EMBL" id="RJKM01000001">
    <property type="protein sequence ID" value="ROP41983.1"/>
    <property type="molecule type" value="Genomic_DNA"/>
</dbReference>
<feature type="repeat" description="WD" evidence="3">
    <location>
        <begin position="536"/>
        <end position="569"/>
    </location>
</feature>
<keyword evidence="6" id="KW-1185">Reference proteome</keyword>
<feature type="repeat" description="WD" evidence="3">
    <location>
        <begin position="769"/>
        <end position="802"/>
    </location>
</feature>
<feature type="repeat" description="WD" evidence="3">
    <location>
        <begin position="989"/>
        <end position="1022"/>
    </location>
</feature>
<dbReference type="Proteomes" id="UP000268727">
    <property type="component" value="Unassembled WGS sequence"/>
</dbReference>
<dbReference type="InterPro" id="IPR015943">
    <property type="entry name" value="WD40/YVTN_repeat-like_dom_sf"/>
</dbReference>
<feature type="domain" description="Novel STAND NTPase 1" evidence="4">
    <location>
        <begin position="52"/>
        <end position="136"/>
    </location>
</feature>
<dbReference type="InterPro" id="IPR036322">
    <property type="entry name" value="WD40_repeat_dom_sf"/>
</dbReference>
<dbReference type="OrthoDB" id="192618at2"/>
<reference evidence="5 6" key="1">
    <citation type="submission" date="2018-11" db="EMBL/GenBank/DDBJ databases">
        <title>Sequencing the genomes of 1000 actinobacteria strains.</title>
        <authorList>
            <person name="Klenk H.-P."/>
        </authorList>
    </citation>
    <scope>NUCLEOTIDE SEQUENCE [LARGE SCALE GENOMIC DNA]</scope>
    <source>
        <strain evidence="5 6">DSM 44231</strain>
    </source>
</reference>
<dbReference type="PANTHER" id="PTHR19879:SF9">
    <property type="entry name" value="TRANSCRIPTION INITIATION FACTOR TFIID SUBUNIT 5"/>
    <property type="match status" value="1"/>
</dbReference>
<keyword evidence="1 3" id="KW-0853">WD repeat</keyword>
<dbReference type="PROSITE" id="PS50294">
    <property type="entry name" value="WD_REPEATS_REGION"/>
    <property type="match status" value="12"/>
</dbReference>
<dbReference type="InterPro" id="IPR001680">
    <property type="entry name" value="WD40_rpt"/>
</dbReference>
<keyword evidence="2" id="KW-0677">Repeat</keyword>
<dbReference type="SUPFAM" id="SSF50978">
    <property type="entry name" value="WD40 repeat-like"/>
    <property type="match status" value="2"/>
</dbReference>
<sequence length="1195" mass="126397">MELEGDGAQVSQAAWASGGGSVNQVGRDQHVHLGDGAGERVRTFGPVVGECPYPGLAAFEAEQADWFFGRDAVVADLVGLVDRRSREGGIQVVIAPSGAGKSSLLRAGLAPRLARAALPGSDRWRVVVTTPTAEPSVEPGDGEGRVVLVVDQFEELFTLCADEDRRKAYVDRLAELAADPARALVVLGVRADFHAACADYPPLRAALQDAPLVVGPMNRAELRETIVMPARLAGLDIEAGLVDLLLTDLGATSGYEAGRLPLLAHALRACWQQRNGSTLTVQGYRDSGGIQHALATTADATFASLDEDGQRLARTVFLRLVRVGDGTDDTRRRVPLRDLPAAVVDAFTRARLLTNDRDTVEITHEALLRDWPLLRRWIDDDRAGRLVHQAIEESAAEWERGGRHDASLLYRGSRLELARSWASSDDLSGTGRAFLLASEGARRRATSRRRVARAALVGLSVAASTAAAVAYQQQGKAVEQRDVAVYHRVLAEADQLRGTDASLSAQLSLLAHRMRPDEETYTRLLTAGQVPLHTRLTGHTENINQLAITADGRTVASIGADSTVRLWNLADPHHPVPLAEPLPLPDIGWAVAFSPDGRVLATTDSESARLWDVSDPTRPAALAPLDGHDDAVFTTAFSPDGRVLATGGLDRTVRLWDVADPTRPSLIGEPLTQDGGVAAMAFSPDGRTLVTAQGPVQNSRDQTVRLWNVADPAHVAPSSTPLVTGHVNPVLSLAFTPDGRTLATGSADSTTRLWNVADPARPAYVNQLLSGTARMIMGLRFSPDGRVLATAAGDATTQLWSVAEPARPAALGPPLSGHSGPVSSVVFGPSGSTLVTAGYDHSVEVWDLPGTWLTGHTSSVNAIAYRPDGDVFATGSADTTVRLWRAGDPPRELGPRLTGHTANVTAVAFSPDGRTLAAVGNDQTLRLWNVTDPASPTVLGRPWKVHDAAVTDVAFSPDGRVLATSGGDATVRLWSITDPARPTRLAEPLTGFSLQVQAVAFSPDGRTLAAGGVDRTVLLWNVADPAHPTPVHTLTGHTGTVYSVEFSPDGRTLASGGADSAVRLWDVAAPERATAIGGPITGHTTLVTALAFSPDGRRLATAGGDATVRLWDVADPARVSAVGRPLGGQSNAAYGVAFSPDGHTLASGSYDYAVRVWSLDVDRNIDRICGATSGALTEEAWRRYVGADLAYAPPC</sequence>
<dbReference type="InterPro" id="IPR049052">
    <property type="entry name" value="nSTAND1"/>
</dbReference>
<feature type="repeat" description="WD" evidence="3">
    <location>
        <begin position="625"/>
        <end position="658"/>
    </location>
</feature>
<feature type="repeat" description="WD" evidence="3">
    <location>
        <begin position="897"/>
        <end position="938"/>
    </location>
</feature>
<gene>
    <name evidence="5" type="ORF">EDD40_7469</name>
</gene>
<dbReference type="RefSeq" id="WP_123747000.1">
    <property type="nucleotide sequence ID" value="NZ_RJKM01000001.1"/>
</dbReference>
<evidence type="ECO:0000313" key="6">
    <source>
        <dbReference type="Proteomes" id="UP000268727"/>
    </source>
</evidence>
<feature type="repeat" description="WD" evidence="3">
    <location>
        <begin position="853"/>
        <end position="884"/>
    </location>
</feature>
<feature type="repeat" description="WD" evidence="3">
    <location>
        <begin position="1034"/>
        <end position="1075"/>
    </location>
</feature>
<protein>
    <submittedName>
        <fullName evidence="5">WD40 repeat protein</fullName>
    </submittedName>
</protein>
<dbReference type="PANTHER" id="PTHR19879">
    <property type="entry name" value="TRANSCRIPTION INITIATION FACTOR TFIID"/>
    <property type="match status" value="1"/>
</dbReference>
<evidence type="ECO:0000313" key="5">
    <source>
        <dbReference type="EMBL" id="ROP41983.1"/>
    </source>
</evidence>
<dbReference type="PRINTS" id="PR00320">
    <property type="entry name" value="GPROTEINBRPT"/>
</dbReference>
<dbReference type="PROSITE" id="PS50082">
    <property type="entry name" value="WD_REPEATS_2"/>
    <property type="match status" value="12"/>
</dbReference>
<dbReference type="Pfam" id="PF20703">
    <property type="entry name" value="nSTAND1"/>
    <property type="match status" value="2"/>
</dbReference>
<dbReference type="InterPro" id="IPR027417">
    <property type="entry name" value="P-loop_NTPase"/>
</dbReference>
<dbReference type="InterPro" id="IPR019775">
    <property type="entry name" value="WD40_repeat_CS"/>
</dbReference>
<feature type="repeat" description="WD" evidence="3">
    <location>
        <begin position="1126"/>
        <end position="1167"/>
    </location>
</feature>
<dbReference type="InterPro" id="IPR020472">
    <property type="entry name" value="WD40_PAC1"/>
</dbReference>
<evidence type="ECO:0000256" key="3">
    <source>
        <dbReference type="PROSITE-ProRule" id="PRU00221"/>
    </source>
</evidence>